<comment type="caution">
    <text evidence="4">The sequence shown here is derived from an EMBL/GenBank/DDBJ whole genome shotgun (WGS) entry which is preliminary data.</text>
</comment>
<name>A0ABW1W5P0_9GAMM</name>
<dbReference type="InterPro" id="IPR029044">
    <property type="entry name" value="Nucleotide-diphossugar_trans"/>
</dbReference>
<dbReference type="InterPro" id="IPR001173">
    <property type="entry name" value="Glyco_trans_2-like"/>
</dbReference>
<evidence type="ECO:0000313" key="5">
    <source>
        <dbReference type="Proteomes" id="UP001596264"/>
    </source>
</evidence>
<feature type="domain" description="Glycosyltransferase 2-like" evidence="3">
    <location>
        <begin position="9"/>
        <end position="175"/>
    </location>
</feature>
<dbReference type="CDD" id="cd00761">
    <property type="entry name" value="Glyco_tranf_GTA_type"/>
    <property type="match status" value="1"/>
</dbReference>
<dbReference type="Pfam" id="PF00535">
    <property type="entry name" value="Glycos_transf_2"/>
    <property type="match status" value="1"/>
</dbReference>
<evidence type="ECO:0000256" key="1">
    <source>
        <dbReference type="ARBA" id="ARBA00022676"/>
    </source>
</evidence>
<reference evidence="5" key="1">
    <citation type="journal article" date="2019" name="Int. J. Syst. Evol. Microbiol.">
        <title>The Global Catalogue of Microorganisms (GCM) 10K type strain sequencing project: providing services to taxonomists for standard genome sequencing and annotation.</title>
        <authorList>
            <consortium name="The Broad Institute Genomics Platform"/>
            <consortium name="The Broad Institute Genome Sequencing Center for Infectious Disease"/>
            <person name="Wu L."/>
            <person name="Ma J."/>
        </authorList>
    </citation>
    <scope>NUCLEOTIDE SEQUENCE [LARGE SCALE GENOMIC DNA]</scope>
    <source>
        <strain evidence="5">CCM 2050</strain>
    </source>
</reference>
<dbReference type="SUPFAM" id="SSF53448">
    <property type="entry name" value="Nucleotide-diphospho-sugar transferases"/>
    <property type="match status" value="1"/>
</dbReference>
<evidence type="ECO:0000256" key="2">
    <source>
        <dbReference type="ARBA" id="ARBA00022679"/>
    </source>
</evidence>
<keyword evidence="1" id="KW-0328">Glycosyltransferase</keyword>
<accession>A0ABW1W5P0</accession>
<proteinExistence type="predicted"/>
<dbReference type="RefSeq" id="WP_201562669.1">
    <property type="nucleotide sequence ID" value="NZ_CAJGZK010000009.1"/>
</dbReference>
<gene>
    <name evidence="4" type="ORF">ACFP58_00535</name>
</gene>
<dbReference type="Gene3D" id="3.90.550.10">
    <property type="entry name" value="Spore Coat Polysaccharide Biosynthesis Protein SpsA, Chain A"/>
    <property type="match status" value="1"/>
</dbReference>
<sequence>MKKEDITISILIPVYNVEEYVEDCIESILAQIDTRASILIMNDAATDNSAMILERYKSHPKIEVFNAPHNRGLSATRNALFDIAQTEYVWFIDSDDLLYENAYSSVMHQLEKLNSDILCADYVSLRGKKEVRKKAFIGKANKNYTNKRNSFLDNIIKNNSNHVWSKVFRRKIIQDIRFKEGLNFEDILFITDVSLIDFKYSYLEKPVIKYREREGSIIKNLNEKYVDDYLTAFTYRLDNYKIVDRQDGYSYLIYKVYKRYIGLLEKIDRNNKKELLKYTYDKYDKYFSDLYSDVIVDMPLHKKIILSIKKLKIKNILKITGI</sequence>
<keyword evidence="2" id="KW-0808">Transferase</keyword>
<evidence type="ECO:0000313" key="4">
    <source>
        <dbReference type="EMBL" id="MFC6379968.1"/>
    </source>
</evidence>
<dbReference type="Proteomes" id="UP001596264">
    <property type="component" value="Unassembled WGS sequence"/>
</dbReference>
<dbReference type="PANTHER" id="PTHR22916">
    <property type="entry name" value="GLYCOSYLTRANSFERASE"/>
    <property type="match status" value="1"/>
</dbReference>
<organism evidence="4 5">
    <name type="scientific">Psychrobacter glacincola</name>
    <dbReference type="NCBI Taxonomy" id="56810"/>
    <lineage>
        <taxon>Bacteria</taxon>
        <taxon>Pseudomonadati</taxon>
        <taxon>Pseudomonadota</taxon>
        <taxon>Gammaproteobacteria</taxon>
        <taxon>Moraxellales</taxon>
        <taxon>Moraxellaceae</taxon>
        <taxon>Psychrobacter</taxon>
    </lineage>
</organism>
<dbReference type="EMBL" id="JBHSTZ010000002">
    <property type="protein sequence ID" value="MFC6379968.1"/>
    <property type="molecule type" value="Genomic_DNA"/>
</dbReference>
<dbReference type="PANTHER" id="PTHR22916:SF51">
    <property type="entry name" value="GLYCOSYLTRANSFERASE EPSH-RELATED"/>
    <property type="match status" value="1"/>
</dbReference>
<evidence type="ECO:0000259" key="3">
    <source>
        <dbReference type="Pfam" id="PF00535"/>
    </source>
</evidence>
<keyword evidence="5" id="KW-1185">Reference proteome</keyword>
<protein>
    <submittedName>
        <fullName evidence="4">Glycosyltransferase family 2 protein</fullName>
    </submittedName>
</protein>